<evidence type="ECO:0000256" key="1">
    <source>
        <dbReference type="ARBA" id="ARBA00022801"/>
    </source>
</evidence>
<dbReference type="OrthoDB" id="9809635at2"/>
<sequence>MSETWSDRAAHAIDPRVKEFVAANAAPGAIVVLGDAERTHTVAHGTVEPHRAAVLPTAAVRYDLASLTKVVATWPLVGKAVAAGQLDLDAPVGGYFDLPALPGSVVTTRQILSHTSGLQASTRFDRYVGPGPDLVERLLSEPLQTVAGTEHRYINRGFILLGLLLERLSGQPLDVLAEQLWRQLGMDATCYGPVPADVTVAPTEIRLPGTRPAWGVVHDENAALMGGVAGHAGVFSTAHDLARYSRCLLGVEQVDPGLAAFLGQSARPHVTDADGSRGLAWLLAADNEVVYHHGFTGTSLFLSLAHRRFAVLLSNAVYSSRERHGVAGLRAELLREVVSP</sequence>
<dbReference type="Gene3D" id="3.40.710.10">
    <property type="entry name" value="DD-peptidase/beta-lactamase superfamily"/>
    <property type="match status" value="1"/>
</dbReference>
<evidence type="ECO:0000313" key="4">
    <source>
        <dbReference type="Proteomes" id="UP000019225"/>
    </source>
</evidence>
<dbReference type="Proteomes" id="UP000019225">
    <property type="component" value="Chromosome"/>
</dbReference>
<keyword evidence="4" id="KW-1185">Reference proteome</keyword>
<gene>
    <name evidence="3" type="ORF">KALB_2023</name>
</gene>
<dbReference type="SUPFAM" id="SSF56601">
    <property type="entry name" value="beta-lactamase/transpeptidase-like"/>
    <property type="match status" value="1"/>
</dbReference>
<dbReference type="STRING" id="1449976.KALB_2023"/>
<dbReference type="KEGG" id="kal:KALB_2023"/>
<organism evidence="3 4">
    <name type="scientific">Kutzneria albida DSM 43870</name>
    <dbReference type="NCBI Taxonomy" id="1449976"/>
    <lineage>
        <taxon>Bacteria</taxon>
        <taxon>Bacillati</taxon>
        <taxon>Actinomycetota</taxon>
        <taxon>Actinomycetes</taxon>
        <taxon>Pseudonocardiales</taxon>
        <taxon>Pseudonocardiaceae</taxon>
        <taxon>Kutzneria</taxon>
    </lineage>
</organism>
<dbReference type="InterPro" id="IPR050789">
    <property type="entry name" value="Diverse_Enzym_Activities"/>
</dbReference>
<reference evidence="3 4" key="1">
    <citation type="journal article" date="2014" name="BMC Genomics">
        <title>Complete genome sequence of producer of the glycopeptide antibiotic Aculeximycin Kutzneria albida DSM 43870T, a representative of minor genus of Pseudonocardiaceae.</title>
        <authorList>
            <person name="Rebets Y."/>
            <person name="Tokovenko B."/>
            <person name="Lushchyk I."/>
            <person name="Ruckert C."/>
            <person name="Zaburannyi N."/>
            <person name="Bechthold A."/>
            <person name="Kalinowski J."/>
            <person name="Luzhetskyy A."/>
        </authorList>
    </citation>
    <scope>NUCLEOTIDE SEQUENCE [LARGE SCALE GENOMIC DNA]</scope>
    <source>
        <strain evidence="3">DSM 43870</strain>
    </source>
</reference>
<dbReference type="HOGENOM" id="CLU_020027_1_1_11"/>
<dbReference type="InterPro" id="IPR012338">
    <property type="entry name" value="Beta-lactam/transpept-like"/>
</dbReference>
<protein>
    <submittedName>
        <fullName evidence="3">Beta-lactamase</fullName>
    </submittedName>
</protein>
<dbReference type="PATRIC" id="fig|1449976.3.peg.2016"/>
<keyword evidence="1" id="KW-0378">Hydrolase</keyword>
<dbReference type="eggNOG" id="COG1680">
    <property type="taxonomic scope" value="Bacteria"/>
</dbReference>
<feature type="domain" description="Beta-lactamase-related" evidence="2">
    <location>
        <begin position="15"/>
        <end position="332"/>
    </location>
</feature>
<accession>W5W3H0</accession>
<dbReference type="AlphaFoldDB" id="W5W3H0"/>
<dbReference type="InterPro" id="IPR001466">
    <property type="entry name" value="Beta-lactam-related"/>
</dbReference>
<evidence type="ECO:0000259" key="2">
    <source>
        <dbReference type="Pfam" id="PF00144"/>
    </source>
</evidence>
<name>W5W3H0_9PSEU</name>
<dbReference type="GO" id="GO:0016787">
    <property type="term" value="F:hydrolase activity"/>
    <property type="evidence" value="ECO:0007669"/>
    <property type="project" value="UniProtKB-KW"/>
</dbReference>
<evidence type="ECO:0000313" key="3">
    <source>
        <dbReference type="EMBL" id="AHH95392.1"/>
    </source>
</evidence>
<dbReference type="EMBL" id="CP007155">
    <property type="protein sequence ID" value="AHH95392.1"/>
    <property type="molecule type" value="Genomic_DNA"/>
</dbReference>
<dbReference type="RefSeq" id="WP_025355575.1">
    <property type="nucleotide sequence ID" value="NZ_CP007155.1"/>
</dbReference>
<dbReference type="PANTHER" id="PTHR43283">
    <property type="entry name" value="BETA-LACTAMASE-RELATED"/>
    <property type="match status" value="1"/>
</dbReference>
<dbReference type="Pfam" id="PF00144">
    <property type="entry name" value="Beta-lactamase"/>
    <property type="match status" value="1"/>
</dbReference>
<dbReference type="PANTHER" id="PTHR43283:SF11">
    <property type="entry name" value="BETA-LACTAMASE-RELATED DOMAIN-CONTAINING PROTEIN"/>
    <property type="match status" value="1"/>
</dbReference>
<proteinExistence type="predicted"/>